<sequence>MRLYKITVRGFSLLKQFKLASNRIESLVYLAFLISVIDGSLLSGVCDQANLSLCIFA</sequence>
<evidence type="ECO:0000313" key="1">
    <source>
        <dbReference type="EMBL" id="GIU49964.1"/>
    </source>
</evidence>
<dbReference type="Proteomes" id="UP000887104">
    <property type="component" value="Unassembled WGS sequence"/>
</dbReference>
<comment type="caution">
    <text evidence="1">The sequence shown here is derived from an EMBL/GenBank/DDBJ whole genome shotgun (WGS) entry which is preliminary data.</text>
</comment>
<evidence type="ECO:0000313" key="2">
    <source>
        <dbReference type="Proteomes" id="UP000887104"/>
    </source>
</evidence>
<keyword evidence="2" id="KW-1185">Reference proteome</keyword>
<accession>A0ABQ4PND8</accession>
<reference evidence="1" key="1">
    <citation type="submission" date="2021-05" db="EMBL/GenBank/DDBJ databases">
        <title>Molecular characterization for Shewanella algae harboring chromosomal blaOXA-55-like strains isolated from clinical and environment sample.</title>
        <authorList>
            <person name="Ohama Y."/>
            <person name="Aoki K."/>
            <person name="Harada S."/>
            <person name="Moriya K."/>
            <person name="Ishii Y."/>
            <person name="Tateda K."/>
        </authorList>
    </citation>
    <scope>NUCLEOTIDE SEQUENCE</scope>
    <source>
        <strain evidence="1">JCM 11563</strain>
    </source>
</reference>
<organism evidence="1 2">
    <name type="scientific">Shewanella sairae</name>
    <dbReference type="NCBI Taxonomy" id="190310"/>
    <lineage>
        <taxon>Bacteria</taxon>
        <taxon>Pseudomonadati</taxon>
        <taxon>Pseudomonadota</taxon>
        <taxon>Gammaproteobacteria</taxon>
        <taxon>Alteromonadales</taxon>
        <taxon>Shewanellaceae</taxon>
        <taxon>Shewanella</taxon>
    </lineage>
</organism>
<gene>
    <name evidence="1" type="ORF">TUM4438_34710</name>
</gene>
<protein>
    <submittedName>
        <fullName evidence="1">Uncharacterized protein</fullName>
    </submittedName>
</protein>
<dbReference type="EMBL" id="BPEY01000077">
    <property type="protein sequence ID" value="GIU49964.1"/>
    <property type="molecule type" value="Genomic_DNA"/>
</dbReference>
<proteinExistence type="predicted"/>
<name>A0ABQ4PND8_9GAMM</name>